<dbReference type="GeneID" id="36628095"/>
<gene>
    <name evidence="1" type="ORF">M431DRAFT_510697</name>
</gene>
<protein>
    <submittedName>
        <fullName evidence="1">Uncharacterized protein</fullName>
    </submittedName>
</protein>
<dbReference type="AlphaFoldDB" id="A0A2T4A398"/>
<keyword evidence="2" id="KW-1185">Reference proteome</keyword>
<sequence>MVRTIRLASTYPITLYCISKSQNINYFLALFIISSHPIPSPVTQTQSTHNMHPPVNLSPMRYTSTSPQRSFPPPLQFSGIRKEERGVTVTPRQSNKVSTIEIVAPPPEPCLAWGDTMCGDCVTKKKRKLGAGCLYALLPSPPTLPQDIDLREREGWGIPARNCSAWG</sequence>
<accession>A0A2T4A398</accession>
<dbReference type="EMBL" id="KZ679685">
    <property type="protein sequence ID" value="PTB51545.1"/>
    <property type="molecule type" value="Genomic_DNA"/>
</dbReference>
<dbReference type="Proteomes" id="UP000241690">
    <property type="component" value="Unassembled WGS sequence"/>
</dbReference>
<evidence type="ECO:0000313" key="1">
    <source>
        <dbReference type="EMBL" id="PTB51545.1"/>
    </source>
</evidence>
<dbReference type="RefSeq" id="XP_024771222.1">
    <property type="nucleotide sequence ID" value="XM_024919526.1"/>
</dbReference>
<evidence type="ECO:0000313" key="2">
    <source>
        <dbReference type="Proteomes" id="UP000241690"/>
    </source>
</evidence>
<reference evidence="1 2" key="1">
    <citation type="submission" date="2016-07" db="EMBL/GenBank/DDBJ databases">
        <title>Multiple horizontal gene transfer events from other fungi enriched the ability of initially mycotrophic Trichoderma (Ascomycota) to feed on dead plant biomass.</title>
        <authorList>
            <consortium name="DOE Joint Genome Institute"/>
            <person name="Aerts A."/>
            <person name="Atanasova L."/>
            <person name="Chenthamara K."/>
            <person name="Zhang J."/>
            <person name="Grujic M."/>
            <person name="Henrissat B."/>
            <person name="Kuo A."/>
            <person name="Salamov A."/>
            <person name="Lipzen A."/>
            <person name="Labutti K."/>
            <person name="Barry K."/>
            <person name="Miao Y."/>
            <person name="Rahimi M.J."/>
            <person name="Shen Q."/>
            <person name="Grigoriev I.V."/>
            <person name="Kubicek C.P."/>
            <person name="Druzhinina I.S."/>
        </authorList>
    </citation>
    <scope>NUCLEOTIDE SEQUENCE [LARGE SCALE GENOMIC DNA]</scope>
    <source>
        <strain evidence="1 2">CBS 226.95</strain>
    </source>
</reference>
<name>A0A2T4A398_TRIHA</name>
<proteinExistence type="predicted"/>
<organism evidence="1 2">
    <name type="scientific">Trichoderma harzianum CBS 226.95</name>
    <dbReference type="NCBI Taxonomy" id="983964"/>
    <lineage>
        <taxon>Eukaryota</taxon>
        <taxon>Fungi</taxon>
        <taxon>Dikarya</taxon>
        <taxon>Ascomycota</taxon>
        <taxon>Pezizomycotina</taxon>
        <taxon>Sordariomycetes</taxon>
        <taxon>Hypocreomycetidae</taxon>
        <taxon>Hypocreales</taxon>
        <taxon>Hypocreaceae</taxon>
        <taxon>Trichoderma</taxon>
    </lineage>
</organism>